<feature type="compositionally biased region" description="Polar residues" evidence="4">
    <location>
        <begin position="75"/>
        <end position="90"/>
    </location>
</feature>
<keyword evidence="7" id="KW-1185">Reference proteome</keyword>
<dbReference type="PANTHER" id="PTHR46040:SF3">
    <property type="entry name" value="HIGH MOBILITY GROUP PROTEIN 2"/>
    <property type="match status" value="1"/>
</dbReference>
<accession>A0A6A6VJU5</accession>
<feature type="domain" description="HMG box" evidence="5">
    <location>
        <begin position="127"/>
        <end position="193"/>
    </location>
</feature>
<dbReference type="InterPro" id="IPR001660">
    <property type="entry name" value="SAM"/>
</dbReference>
<feature type="DNA-binding region" description="HMG box" evidence="3">
    <location>
        <begin position="127"/>
        <end position="193"/>
    </location>
</feature>
<dbReference type="GO" id="GO:0010468">
    <property type="term" value="P:regulation of gene expression"/>
    <property type="evidence" value="ECO:0007669"/>
    <property type="project" value="TreeGrafter"/>
</dbReference>
<reference evidence="6" key="1">
    <citation type="journal article" date="2020" name="Stud. Mycol.">
        <title>101 Dothideomycetes genomes: a test case for predicting lifestyles and emergence of pathogens.</title>
        <authorList>
            <person name="Haridas S."/>
            <person name="Albert R."/>
            <person name="Binder M."/>
            <person name="Bloem J."/>
            <person name="Labutti K."/>
            <person name="Salamov A."/>
            <person name="Andreopoulos B."/>
            <person name="Baker S."/>
            <person name="Barry K."/>
            <person name="Bills G."/>
            <person name="Bluhm B."/>
            <person name="Cannon C."/>
            <person name="Castanera R."/>
            <person name="Culley D."/>
            <person name="Daum C."/>
            <person name="Ezra D."/>
            <person name="Gonzalez J."/>
            <person name="Henrissat B."/>
            <person name="Kuo A."/>
            <person name="Liang C."/>
            <person name="Lipzen A."/>
            <person name="Lutzoni F."/>
            <person name="Magnuson J."/>
            <person name="Mondo S."/>
            <person name="Nolan M."/>
            <person name="Ohm R."/>
            <person name="Pangilinan J."/>
            <person name="Park H.-J."/>
            <person name="Ramirez L."/>
            <person name="Alfaro M."/>
            <person name="Sun H."/>
            <person name="Tritt A."/>
            <person name="Yoshinaga Y."/>
            <person name="Zwiers L.-H."/>
            <person name="Turgeon B."/>
            <person name="Goodwin S."/>
            <person name="Spatafora J."/>
            <person name="Crous P."/>
            <person name="Grigoriev I."/>
        </authorList>
    </citation>
    <scope>NUCLEOTIDE SEQUENCE</scope>
    <source>
        <strain evidence="6">CBS 119925</strain>
    </source>
</reference>
<dbReference type="GO" id="GO:0003677">
    <property type="term" value="F:DNA binding"/>
    <property type="evidence" value="ECO:0007669"/>
    <property type="project" value="UniProtKB-UniRule"/>
</dbReference>
<dbReference type="GO" id="GO:0005634">
    <property type="term" value="C:nucleus"/>
    <property type="evidence" value="ECO:0007669"/>
    <property type="project" value="UniProtKB-UniRule"/>
</dbReference>
<dbReference type="PANTHER" id="PTHR46040">
    <property type="entry name" value="HIGH MOBILITY GROUP PROTEIN 2"/>
    <property type="match status" value="1"/>
</dbReference>
<dbReference type="Gene3D" id="1.10.150.50">
    <property type="entry name" value="Transcription Factor, Ets-1"/>
    <property type="match status" value="1"/>
</dbReference>
<evidence type="ECO:0000256" key="2">
    <source>
        <dbReference type="ARBA" id="ARBA00023242"/>
    </source>
</evidence>
<dbReference type="InterPro" id="IPR051965">
    <property type="entry name" value="ChromReg_NeuronalGeneExpr"/>
</dbReference>
<evidence type="ECO:0000256" key="1">
    <source>
        <dbReference type="ARBA" id="ARBA00023125"/>
    </source>
</evidence>
<protein>
    <submittedName>
        <fullName evidence="6">HMG-box</fullName>
    </submittedName>
</protein>
<feature type="non-terminal residue" evidence="6">
    <location>
        <position position="220"/>
    </location>
</feature>
<dbReference type="InterPro" id="IPR009071">
    <property type="entry name" value="HMG_box_dom"/>
</dbReference>
<evidence type="ECO:0000256" key="4">
    <source>
        <dbReference type="SAM" id="MobiDB-lite"/>
    </source>
</evidence>
<gene>
    <name evidence="6" type="ORF">M011DRAFT_398818</name>
</gene>
<evidence type="ECO:0000256" key="3">
    <source>
        <dbReference type="PROSITE-ProRule" id="PRU00267"/>
    </source>
</evidence>
<dbReference type="SMART" id="SM00398">
    <property type="entry name" value="HMG"/>
    <property type="match status" value="1"/>
</dbReference>
<evidence type="ECO:0000313" key="7">
    <source>
        <dbReference type="Proteomes" id="UP000799440"/>
    </source>
</evidence>
<name>A0A6A6VJU5_9PLEO</name>
<dbReference type="Pfam" id="PF00536">
    <property type="entry name" value="SAM_1"/>
    <property type="match status" value="1"/>
</dbReference>
<dbReference type="EMBL" id="MU006566">
    <property type="protein sequence ID" value="KAF2749471.1"/>
    <property type="molecule type" value="Genomic_DNA"/>
</dbReference>
<evidence type="ECO:0000259" key="5">
    <source>
        <dbReference type="PROSITE" id="PS50118"/>
    </source>
</evidence>
<organism evidence="6 7">
    <name type="scientific">Sporormia fimetaria CBS 119925</name>
    <dbReference type="NCBI Taxonomy" id="1340428"/>
    <lineage>
        <taxon>Eukaryota</taxon>
        <taxon>Fungi</taxon>
        <taxon>Dikarya</taxon>
        <taxon>Ascomycota</taxon>
        <taxon>Pezizomycotina</taxon>
        <taxon>Dothideomycetes</taxon>
        <taxon>Pleosporomycetidae</taxon>
        <taxon>Pleosporales</taxon>
        <taxon>Sporormiaceae</taxon>
        <taxon>Sporormia</taxon>
    </lineage>
</organism>
<dbReference type="InterPro" id="IPR036910">
    <property type="entry name" value="HMG_box_dom_sf"/>
</dbReference>
<feature type="compositionally biased region" description="Polar residues" evidence="4">
    <location>
        <begin position="98"/>
        <end position="111"/>
    </location>
</feature>
<dbReference type="SUPFAM" id="SSF47769">
    <property type="entry name" value="SAM/Pointed domain"/>
    <property type="match status" value="1"/>
</dbReference>
<dbReference type="OrthoDB" id="1919336at2759"/>
<dbReference type="Pfam" id="PF00505">
    <property type="entry name" value="HMG_box"/>
    <property type="match status" value="1"/>
</dbReference>
<keyword evidence="2 3" id="KW-0539">Nucleus</keyword>
<dbReference type="PROSITE" id="PS50118">
    <property type="entry name" value="HMG_BOX_2"/>
    <property type="match status" value="1"/>
</dbReference>
<dbReference type="AlphaFoldDB" id="A0A6A6VJU5"/>
<sequence>MTDLERRLELLGLAQYYNVFLQEGFDTWDTLADITESDLNFLEVKLGHRRKLQRAIAGSRGNPDSRGNSVPLPISLQNHSSTDTYYNTDESAGEQRQRQPASSVASASGINTKRKYRRHPKADEHAPERPPSAYVIFSNMVRERLKDENLSFTEIAKKVGEMWQVLDPQERERCEHQAAEAKRDYKEKMEEYKKTAEYEAYQRYLEEFKRKHGLPQKGQL</sequence>
<dbReference type="Proteomes" id="UP000799440">
    <property type="component" value="Unassembled WGS sequence"/>
</dbReference>
<dbReference type="InterPro" id="IPR013761">
    <property type="entry name" value="SAM/pointed_sf"/>
</dbReference>
<dbReference type="Gene3D" id="1.10.30.10">
    <property type="entry name" value="High mobility group box domain"/>
    <property type="match status" value="1"/>
</dbReference>
<dbReference type="SUPFAM" id="SSF47095">
    <property type="entry name" value="HMG-box"/>
    <property type="match status" value="1"/>
</dbReference>
<keyword evidence="1 3" id="KW-0238">DNA-binding</keyword>
<feature type="region of interest" description="Disordered" evidence="4">
    <location>
        <begin position="56"/>
        <end position="131"/>
    </location>
</feature>
<evidence type="ECO:0000313" key="6">
    <source>
        <dbReference type="EMBL" id="KAF2749471.1"/>
    </source>
</evidence>
<proteinExistence type="predicted"/>
<dbReference type="CDD" id="cd21994">
    <property type="entry name" value="HMG-box_SSRP1-like"/>
    <property type="match status" value="1"/>
</dbReference>